<reference evidence="2" key="1">
    <citation type="submission" date="2016-06" db="EMBL/GenBank/DDBJ databases">
        <title>Parallel loss of symbiosis genes in relatives of nitrogen-fixing non-legume Parasponia.</title>
        <authorList>
            <person name="Van Velzen R."/>
            <person name="Holmer R."/>
            <person name="Bu F."/>
            <person name="Rutten L."/>
            <person name="Van Zeijl A."/>
            <person name="Liu W."/>
            <person name="Santuari L."/>
            <person name="Cao Q."/>
            <person name="Sharma T."/>
            <person name="Shen D."/>
            <person name="Roswanjaya Y."/>
            <person name="Wardhani T."/>
            <person name="Kalhor M.S."/>
            <person name="Jansen J."/>
            <person name="Van den Hoogen J."/>
            <person name="Gungor B."/>
            <person name="Hartog M."/>
            <person name="Hontelez J."/>
            <person name="Verver J."/>
            <person name="Yang W.-C."/>
            <person name="Schijlen E."/>
            <person name="Repin R."/>
            <person name="Schilthuizen M."/>
            <person name="Schranz E."/>
            <person name="Heidstra R."/>
            <person name="Miyata K."/>
            <person name="Fedorova E."/>
            <person name="Kohlen W."/>
            <person name="Bisseling T."/>
            <person name="Smit S."/>
            <person name="Geurts R."/>
        </authorList>
    </citation>
    <scope>NUCLEOTIDE SEQUENCE [LARGE SCALE GENOMIC DNA]</scope>
    <source>
        <strain evidence="2">cv. RG33-2</strain>
    </source>
</reference>
<protein>
    <submittedName>
        <fullName evidence="1">Uncharacterized protein</fullName>
    </submittedName>
</protein>
<keyword evidence="2" id="KW-1185">Reference proteome</keyword>
<gene>
    <name evidence="1" type="ORF">TorRG33x02_167940</name>
</gene>
<proteinExistence type="predicted"/>
<accession>A0A2P5EPD8</accession>
<evidence type="ECO:0000313" key="2">
    <source>
        <dbReference type="Proteomes" id="UP000237000"/>
    </source>
</evidence>
<sequence length="89" mass="9693">MVDLSLILGGHNGVTISYSACQGNLFPLPIQWPPPSFLGLKLRPKLPHVKTCKNYSPVSTSTPGPCDLTWEFLIQCHVAQALGIHVVRS</sequence>
<comment type="caution">
    <text evidence="1">The sequence shown here is derived from an EMBL/GenBank/DDBJ whole genome shotgun (WGS) entry which is preliminary data.</text>
</comment>
<dbReference type="OrthoDB" id="10319650at2759"/>
<organism evidence="1 2">
    <name type="scientific">Trema orientale</name>
    <name type="common">Charcoal tree</name>
    <name type="synonym">Celtis orientalis</name>
    <dbReference type="NCBI Taxonomy" id="63057"/>
    <lineage>
        <taxon>Eukaryota</taxon>
        <taxon>Viridiplantae</taxon>
        <taxon>Streptophyta</taxon>
        <taxon>Embryophyta</taxon>
        <taxon>Tracheophyta</taxon>
        <taxon>Spermatophyta</taxon>
        <taxon>Magnoliopsida</taxon>
        <taxon>eudicotyledons</taxon>
        <taxon>Gunneridae</taxon>
        <taxon>Pentapetalae</taxon>
        <taxon>rosids</taxon>
        <taxon>fabids</taxon>
        <taxon>Rosales</taxon>
        <taxon>Cannabaceae</taxon>
        <taxon>Trema</taxon>
    </lineage>
</organism>
<dbReference type="AlphaFoldDB" id="A0A2P5EPD8"/>
<evidence type="ECO:0000313" key="1">
    <source>
        <dbReference type="EMBL" id="PON87441.1"/>
    </source>
</evidence>
<name>A0A2P5EPD8_TREOI</name>
<dbReference type="InParanoid" id="A0A2P5EPD8"/>
<dbReference type="EMBL" id="JXTC01000117">
    <property type="protein sequence ID" value="PON87441.1"/>
    <property type="molecule type" value="Genomic_DNA"/>
</dbReference>
<dbReference type="Proteomes" id="UP000237000">
    <property type="component" value="Unassembled WGS sequence"/>
</dbReference>